<dbReference type="EMBL" id="JACGCI010000004">
    <property type="protein sequence ID" value="KAF6764610.1"/>
    <property type="molecule type" value="Genomic_DNA"/>
</dbReference>
<name>A0A8H6IFD7_9AGAR</name>
<gene>
    <name evidence="1" type="ORF">DFP72DRAFT_840645</name>
</gene>
<keyword evidence="2" id="KW-1185">Reference proteome</keyword>
<sequence>MESEAISAYARIIRELLLEKQTTAGICADVFYEEAVSRIEISIRVQTGSALVLQVIQLLDSRRLEEITNARESPGAEGASAIISDFKNCLNEKATVFPPSQPRRSVSFGRIEVCVRREEEAWSGGGNRESESLYTTNEAFPSTRASERDMRPILVSRAQATRLARITLSTTSSLFVPEYTSLRAIVSTRETRTRSYSMTTPRPCQIVEGGGHIVMDDHLGKTLGRGRPTLSRGGR</sequence>
<evidence type="ECO:0000313" key="2">
    <source>
        <dbReference type="Proteomes" id="UP000521943"/>
    </source>
</evidence>
<dbReference type="AlphaFoldDB" id="A0A8H6IFD7"/>
<evidence type="ECO:0000313" key="1">
    <source>
        <dbReference type="EMBL" id="KAF6764610.1"/>
    </source>
</evidence>
<accession>A0A8H6IFD7</accession>
<comment type="caution">
    <text evidence="1">The sequence shown here is derived from an EMBL/GenBank/DDBJ whole genome shotgun (WGS) entry which is preliminary data.</text>
</comment>
<dbReference type="Proteomes" id="UP000521943">
    <property type="component" value="Unassembled WGS sequence"/>
</dbReference>
<organism evidence="1 2">
    <name type="scientific">Ephemerocybe angulata</name>
    <dbReference type="NCBI Taxonomy" id="980116"/>
    <lineage>
        <taxon>Eukaryota</taxon>
        <taxon>Fungi</taxon>
        <taxon>Dikarya</taxon>
        <taxon>Basidiomycota</taxon>
        <taxon>Agaricomycotina</taxon>
        <taxon>Agaricomycetes</taxon>
        <taxon>Agaricomycetidae</taxon>
        <taxon>Agaricales</taxon>
        <taxon>Agaricineae</taxon>
        <taxon>Psathyrellaceae</taxon>
        <taxon>Ephemerocybe</taxon>
    </lineage>
</organism>
<protein>
    <submittedName>
        <fullName evidence="1">Uncharacterized protein</fullName>
    </submittedName>
</protein>
<proteinExistence type="predicted"/>
<reference evidence="1 2" key="1">
    <citation type="submission" date="2020-07" db="EMBL/GenBank/DDBJ databases">
        <title>Comparative genomics of pyrophilous fungi reveals a link between fire events and developmental genes.</title>
        <authorList>
            <consortium name="DOE Joint Genome Institute"/>
            <person name="Steindorff A.S."/>
            <person name="Carver A."/>
            <person name="Calhoun S."/>
            <person name="Stillman K."/>
            <person name="Liu H."/>
            <person name="Lipzen A."/>
            <person name="Pangilinan J."/>
            <person name="Labutti K."/>
            <person name="Bruns T.D."/>
            <person name="Grigoriev I.V."/>
        </authorList>
    </citation>
    <scope>NUCLEOTIDE SEQUENCE [LARGE SCALE GENOMIC DNA]</scope>
    <source>
        <strain evidence="1 2">CBS 144469</strain>
    </source>
</reference>